<comment type="caution">
    <text evidence="11">The sequence shown here is derived from an EMBL/GenBank/DDBJ whole genome shotgun (WGS) entry which is preliminary data.</text>
</comment>
<evidence type="ECO:0000256" key="4">
    <source>
        <dbReference type="ARBA" id="ARBA00022692"/>
    </source>
</evidence>
<proteinExistence type="inferred from homology"/>
<dbReference type="GO" id="GO:0006890">
    <property type="term" value="P:retrograde vesicle-mediated transport, Golgi to endoplasmic reticulum"/>
    <property type="evidence" value="ECO:0007669"/>
    <property type="project" value="TreeGrafter"/>
</dbReference>
<dbReference type="PANTHER" id="PTHR15959">
    <property type="entry name" value="SYNTAXIN-18"/>
    <property type="match status" value="1"/>
</dbReference>
<reference evidence="11 12" key="1">
    <citation type="submission" date="2015-05" db="EMBL/GenBank/DDBJ databases">
        <title>Distinctive expansion of gene families associated with plant cell wall degradation and secondary metabolism in the genomes of grapevine trunk pathogens.</title>
        <authorList>
            <person name="Lawrence D.P."/>
            <person name="Travadon R."/>
            <person name="Rolshausen P.E."/>
            <person name="Baumgartner K."/>
        </authorList>
    </citation>
    <scope>NUCLEOTIDE SEQUENCE [LARGE SCALE GENOMIC DNA]</scope>
    <source>
        <strain evidence="11">UCRPC4</strain>
    </source>
</reference>
<dbReference type="GO" id="GO:0005783">
    <property type="term" value="C:endoplasmic reticulum"/>
    <property type="evidence" value="ECO:0007669"/>
    <property type="project" value="TreeGrafter"/>
</dbReference>
<comment type="subcellular location">
    <subcellularLocation>
        <location evidence="1">Membrane</location>
        <topology evidence="1">Single-pass type IV membrane protein</topology>
    </subcellularLocation>
</comment>
<dbReference type="SUPFAM" id="SSF58038">
    <property type="entry name" value="SNARE fusion complex"/>
    <property type="match status" value="1"/>
</dbReference>
<dbReference type="AlphaFoldDB" id="A0A0G2EQ96"/>
<evidence type="ECO:0000256" key="3">
    <source>
        <dbReference type="ARBA" id="ARBA00022448"/>
    </source>
</evidence>
<gene>
    <name evidence="11" type="ORF">UCRPC4_g02407</name>
</gene>
<evidence type="ECO:0000256" key="7">
    <source>
        <dbReference type="ARBA" id="ARBA00023054"/>
    </source>
</evidence>
<keyword evidence="7" id="KW-0175">Coiled coil</keyword>
<accession>A0A0G2EQ96</accession>
<keyword evidence="6" id="KW-1133">Transmembrane helix</keyword>
<protein>
    <submittedName>
        <fullName evidence="11">Putative snare protein</fullName>
    </submittedName>
</protein>
<organism evidence="11 12">
    <name type="scientific">Phaeomoniella chlamydospora</name>
    <name type="common">Phaeoacremonium chlamydosporum</name>
    <dbReference type="NCBI Taxonomy" id="158046"/>
    <lineage>
        <taxon>Eukaryota</taxon>
        <taxon>Fungi</taxon>
        <taxon>Dikarya</taxon>
        <taxon>Ascomycota</taxon>
        <taxon>Pezizomycotina</taxon>
        <taxon>Eurotiomycetes</taxon>
        <taxon>Chaetothyriomycetidae</taxon>
        <taxon>Phaeomoniellales</taxon>
        <taxon>Phaeomoniellaceae</taxon>
        <taxon>Phaeomoniella</taxon>
    </lineage>
</organism>
<keyword evidence="12" id="KW-1185">Reference proteome</keyword>
<evidence type="ECO:0000313" key="12">
    <source>
        <dbReference type="Proteomes" id="UP000053317"/>
    </source>
</evidence>
<evidence type="ECO:0000256" key="8">
    <source>
        <dbReference type="ARBA" id="ARBA00023136"/>
    </source>
</evidence>
<evidence type="ECO:0000256" key="2">
    <source>
        <dbReference type="ARBA" id="ARBA00009063"/>
    </source>
</evidence>
<evidence type="ECO:0000259" key="10">
    <source>
        <dbReference type="PROSITE" id="PS50192"/>
    </source>
</evidence>
<keyword evidence="5" id="KW-0653">Protein transport</keyword>
<dbReference type="InterPro" id="IPR000727">
    <property type="entry name" value="T_SNARE_dom"/>
</dbReference>
<dbReference type="GO" id="GO:0015031">
    <property type="term" value="P:protein transport"/>
    <property type="evidence" value="ECO:0007669"/>
    <property type="project" value="UniProtKB-KW"/>
</dbReference>
<evidence type="ECO:0000256" key="5">
    <source>
        <dbReference type="ARBA" id="ARBA00022927"/>
    </source>
</evidence>
<evidence type="ECO:0000256" key="9">
    <source>
        <dbReference type="SAM" id="MobiDB-lite"/>
    </source>
</evidence>
<dbReference type="EMBL" id="LCWF01000059">
    <property type="protein sequence ID" value="KKY24449.1"/>
    <property type="molecule type" value="Genomic_DNA"/>
</dbReference>
<name>A0A0G2EQ96_PHACM</name>
<evidence type="ECO:0000256" key="6">
    <source>
        <dbReference type="ARBA" id="ARBA00022989"/>
    </source>
</evidence>
<dbReference type="PANTHER" id="PTHR15959:SF0">
    <property type="entry name" value="SYNTAXIN-18"/>
    <property type="match status" value="1"/>
</dbReference>
<dbReference type="Proteomes" id="UP000053317">
    <property type="component" value="Unassembled WGS sequence"/>
</dbReference>
<evidence type="ECO:0000256" key="1">
    <source>
        <dbReference type="ARBA" id="ARBA00004211"/>
    </source>
</evidence>
<feature type="compositionally biased region" description="Polar residues" evidence="9">
    <location>
        <begin position="174"/>
        <end position="193"/>
    </location>
</feature>
<dbReference type="Gene3D" id="1.20.5.110">
    <property type="match status" value="1"/>
</dbReference>
<comment type="similarity">
    <text evidence="2">Belongs to the syntaxin family.</text>
</comment>
<evidence type="ECO:0000313" key="11">
    <source>
        <dbReference type="EMBL" id="KKY24449.1"/>
    </source>
</evidence>
<feature type="domain" description="T-SNARE coiled-coil homology" evidence="10">
    <location>
        <begin position="227"/>
        <end position="289"/>
    </location>
</feature>
<dbReference type="GO" id="GO:0031201">
    <property type="term" value="C:SNARE complex"/>
    <property type="evidence" value="ECO:0007669"/>
    <property type="project" value="TreeGrafter"/>
</dbReference>
<reference evidence="11 12" key="2">
    <citation type="submission" date="2015-05" db="EMBL/GenBank/DDBJ databases">
        <authorList>
            <person name="Morales-Cruz A."/>
            <person name="Amrine K.C."/>
            <person name="Cantu D."/>
        </authorList>
    </citation>
    <scope>NUCLEOTIDE SEQUENCE [LARGE SCALE GENOMIC DNA]</scope>
    <source>
        <strain evidence="11">UCRPC4</strain>
    </source>
</reference>
<dbReference type="OrthoDB" id="342981at2759"/>
<dbReference type="PROSITE" id="PS50192">
    <property type="entry name" value="T_SNARE"/>
    <property type="match status" value="1"/>
</dbReference>
<keyword evidence="4" id="KW-0812">Transmembrane</keyword>
<feature type="region of interest" description="Disordered" evidence="9">
    <location>
        <begin position="162"/>
        <end position="202"/>
    </location>
</feature>
<sequence>MCSPEAEFSYIVIAEPNAPTLKSSTRQFLYLTDAQRDDIDSSTTLLLRDLSSNIQSLSQAETLRQQTETILLQKKYGKRNGLLWRWAAGDEPESEALKSAEQLEKEGRAYTLKTVRESVLWYLGRQLQQATERQREMVEKRISREREKEKSILHKISGERKGMVKPKLNGANHYHSTNQVGQGSNDPSYSAAQPYNPATAPHDAESIEAQLTPDQLQLFAQENSTLLNHYTDQLGKIQSAEKSLLEVLSLQNTLISHLSTQGEMIEQLVTDAVETDENVRKGNRELERATERRSTARTVFFASIGLCGFLIGWDLVF</sequence>
<keyword evidence="8" id="KW-0472">Membrane</keyword>
<keyword evidence="3" id="KW-0813">Transport</keyword>